<dbReference type="OrthoDB" id="6159439at2759"/>
<dbReference type="SMART" id="SM00389">
    <property type="entry name" value="HOX"/>
    <property type="match status" value="1"/>
</dbReference>
<comment type="similarity">
    <text evidence="2">Belongs to the Caudal homeobox family.</text>
</comment>
<evidence type="ECO:0000256" key="4">
    <source>
        <dbReference type="ARBA" id="ARBA00023155"/>
    </source>
</evidence>
<dbReference type="PROSITE" id="PS50071">
    <property type="entry name" value="HOMEOBOX_2"/>
    <property type="match status" value="1"/>
</dbReference>
<dbReference type="CDD" id="cd00086">
    <property type="entry name" value="homeodomain"/>
    <property type="match status" value="1"/>
</dbReference>
<name>A0A6P7YRU9_9AMPH</name>
<keyword evidence="3 8" id="KW-0238">DNA-binding</keyword>
<dbReference type="InterPro" id="IPR020479">
    <property type="entry name" value="HD_metazoa"/>
</dbReference>
<evidence type="ECO:0000256" key="5">
    <source>
        <dbReference type="ARBA" id="ARBA00023242"/>
    </source>
</evidence>
<dbReference type="InParanoid" id="A0A6P7YRU9"/>
<comment type="function">
    <text evidence="6">Plays a role in transcriptional regulation. Involved in activated KRAS-mediated transcriptional activation of PRKD1. Binds to the PRKD1 promoter. Could play a role in the terminal differentiation of the intestine. Binds preferentially to methylated DNA.</text>
</comment>
<dbReference type="Gene3D" id="1.10.10.60">
    <property type="entry name" value="Homeodomain-like"/>
    <property type="match status" value="1"/>
</dbReference>
<dbReference type="GO" id="GO:0030154">
    <property type="term" value="P:cell differentiation"/>
    <property type="evidence" value="ECO:0007669"/>
    <property type="project" value="TreeGrafter"/>
</dbReference>
<protein>
    <recommendedName>
        <fullName evidence="7">Homeobox protein CDX-1</fullName>
    </recommendedName>
</protein>
<dbReference type="InterPro" id="IPR001356">
    <property type="entry name" value="HD"/>
</dbReference>
<dbReference type="PRINTS" id="PR00031">
    <property type="entry name" value="HTHREPRESSR"/>
</dbReference>
<dbReference type="PRINTS" id="PR00024">
    <property type="entry name" value="HOMEOBOX"/>
</dbReference>
<dbReference type="Pfam" id="PF00046">
    <property type="entry name" value="Homeodomain"/>
    <property type="match status" value="1"/>
</dbReference>
<evidence type="ECO:0000313" key="13">
    <source>
        <dbReference type="RefSeq" id="XP_030065975.1"/>
    </source>
</evidence>
<evidence type="ECO:0000256" key="7">
    <source>
        <dbReference type="ARBA" id="ARBA00072021"/>
    </source>
</evidence>
<dbReference type="InterPro" id="IPR006820">
    <property type="entry name" value="Caudal_activation_dom"/>
</dbReference>
<dbReference type="GO" id="GO:0009948">
    <property type="term" value="P:anterior/posterior axis specification"/>
    <property type="evidence" value="ECO:0007669"/>
    <property type="project" value="TreeGrafter"/>
</dbReference>
<reference evidence="13" key="1">
    <citation type="submission" date="2025-08" db="UniProtKB">
        <authorList>
            <consortium name="RefSeq"/>
        </authorList>
    </citation>
    <scope>IDENTIFICATION</scope>
</reference>
<evidence type="ECO:0000313" key="12">
    <source>
        <dbReference type="Proteomes" id="UP000515156"/>
    </source>
</evidence>
<evidence type="ECO:0000256" key="2">
    <source>
        <dbReference type="ARBA" id="ARBA00010341"/>
    </source>
</evidence>
<evidence type="ECO:0000256" key="9">
    <source>
        <dbReference type="RuleBase" id="RU000682"/>
    </source>
</evidence>
<accession>A0A6P7YRU9</accession>
<evidence type="ECO:0000259" key="11">
    <source>
        <dbReference type="PROSITE" id="PS50071"/>
    </source>
</evidence>
<sequence>MKIGSRNYPLGRENSMYPGSVRCTNSSLPAQNFVSTPAYSEYVEYHPMPGGVDSHEQSSAGWGSHYGTSREDWNTYGPGPSSTISAPITGLSHGQISYSSPDYNSLHPPGSGILPSIDTIHRVQISPNNQRHNSYEWMGKTVQSTSTGKTRTKEKYRVVYTDHQRLELEKEFHYNKYITIRRKSELAANLRLSERQVKIWFQNRRAKERKLFKKKITQFDGLGSLHSDSGSASPIPLSDAMTAAEMSSSLFPPPLSVNGLPHAGNRQKVTVSQ</sequence>
<dbReference type="FunFam" id="1.10.10.60:FF:000089">
    <property type="entry name" value="Caudal type homeobox 4"/>
    <property type="match status" value="1"/>
</dbReference>
<proteinExistence type="inferred from homology"/>
<dbReference type="FunCoup" id="A0A6P7YRU9">
    <property type="interactions" value="143"/>
</dbReference>
<keyword evidence="4 8" id="KW-0371">Homeobox</keyword>
<feature type="DNA-binding region" description="Homeobox" evidence="8">
    <location>
        <begin position="153"/>
        <end position="212"/>
    </location>
</feature>
<feature type="domain" description="Homeobox" evidence="11">
    <location>
        <begin position="151"/>
        <end position="211"/>
    </location>
</feature>
<dbReference type="PANTHER" id="PTHR24332:SF15">
    <property type="entry name" value="HOMEOBOX PROTEIN CDX-4"/>
    <property type="match status" value="1"/>
</dbReference>
<dbReference type="GO" id="GO:0009887">
    <property type="term" value="P:animal organ morphogenesis"/>
    <property type="evidence" value="ECO:0007669"/>
    <property type="project" value="TreeGrafter"/>
</dbReference>
<dbReference type="SUPFAM" id="SSF46689">
    <property type="entry name" value="Homeodomain-like"/>
    <property type="match status" value="1"/>
</dbReference>
<dbReference type="InterPro" id="IPR017970">
    <property type="entry name" value="Homeobox_CS"/>
</dbReference>
<dbReference type="GO" id="GO:0000977">
    <property type="term" value="F:RNA polymerase II transcription regulatory region sequence-specific DNA binding"/>
    <property type="evidence" value="ECO:0007669"/>
    <property type="project" value="TreeGrafter"/>
</dbReference>
<dbReference type="Pfam" id="PF04731">
    <property type="entry name" value="Caudal_act"/>
    <property type="match status" value="1"/>
</dbReference>
<gene>
    <name evidence="13" type="primary">LOC115474589</name>
</gene>
<evidence type="ECO:0000256" key="1">
    <source>
        <dbReference type="ARBA" id="ARBA00004123"/>
    </source>
</evidence>
<dbReference type="Proteomes" id="UP000515156">
    <property type="component" value="Chromosome 7"/>
</dbReference>
<dbReference type="InterPro" id="IPR000047">
    <property type="entry name" value="HTH_motif"/>
</dbReference>
<evidence type="ECO:0000256" key="8">
    <source>
        <dbReference type="PROSITE-ProRule" id="PRU00108"/>
    </source>
</evidence>
<keyword evidence="5 8" id="KW-0539">Nucleus</keyword>
<dbReference type="GeneID" id="115474589"/>
<dbReference type="RefSeq" id="XP_030065975.1">
    <property type="nucleotide sequence ID" value="XM_030210115.1"/>
</dbReference>
<dbReference type="GO" id="GO:0005634">
    <property type="term" value="C:nucleus"/>
    <property type="evidence" value="ECO:0007669"/>
    <property type="project" value="UniProtKB-SubCell"/>
</dbReference>
<dbReference type="PROSITE" id="PS00027">
    <property type="entry name" value="HOMEOBOX_1"/>
    <property type="match status" value="1"/>
</dbReference>
<evidence type="ECO:0000256" key="3">
    <source>
        <dbReference type="ARBA" id="ARBA00023125"/>
    </source>
</evidence>
<evidence type="ECO:0000256" key="6">
    <source>
        <dbReference type="ARBA" id="ARBA00059738"/>
    </source>
</evidence>
<dbReference type="InterPro" id="IPR047152">
    <property type="entry name" value="Caudal_homeobox"/>
</dbReference>
<dbReference type="AlphaFoldDB" id="A0A6P7YRU9"/>
<keyword evidence="12" id="KW-1185">Reference proteome</keyword>
<evidence type="ECO:0000256" key="10">
    <source>
        <dbReference type="SAM" id="MobiDB-lite"/>
    </source>
</evidence>
<organism evidence="12 13">
    <name type="scientific">Microcaecilia unicolor</name>
    <dbReference type="NCBI Taxonomy" id="1415580"/>
    <lineage>
        <taxon>Eukaryota</taxon>
        <taxon>Metazoa</taxon>
        <taxon>Chordata</taxon>
        <taxon>Craniata</taxon>
        <taxon>Vertebrata</taxon>
        <taxon>Euteleostomi</taxon>
        <taxon>Amphibia</taxon>
        <taxon>Gymnophiona</taxon>
        <taxon>Siphonopidae</taxon>
        <taxon>Microcaecilia</taxon>
    </lineage>
</organism>
<dbReference type="KEGG" id="muo:115474589"/>
<feature type="region of interest" description="Disordered" evidence="10">
    <location>
        <begin position="254"/>
        <end position="273"/>
    </location>
</feature>
<dbReference type="InterPro" id="IPR009057">
    <property type="entry name" value="Homeodomain-like_sf"/>
</dbReference>
<comment type="subcellular location">
    <subcellularLocation>
        <location evidence="1 8 9">Nucleus</location>
    </subcellularLocation>
</comment>
<dbReference type="PANTHER" id="PTHR24332">
    <property type="entry name" value="HOMEOBOX PROTEIN CDX"/>
    <property type="match status" value="1"/>
</dbReference>
<dbReference type="GO" id="GO:0000981">
    <property type="term" value="F:DNA-binding transcription factor activity, RNA polymerase II-specific"/>
    <property type="evidence" value="ECO:0007669"/>
    <property type="project" value="InterPro"/>
</dbReference>